<reference evidence="1" key="1">
    <citation type="submission" date="2023-10" db="EMBL/GenBank/DDBJ databases">
        <title>Genome assemblies of two species of porcelain crab, Petrolisthes cinctipes and Petrolisthes manimaculis (Anomura: Porcellanidae).</title>
        <authorList>
            <person name="Angst P."/>
        </authorList>
    </citation>
    <scope>NUCLEOTIDE SEQUENCE</scope>
    <source>
        <strain evidence="1">PB745_01</strain>
        <tissue evidence="1">Gill</tissue>
    </source>
</reference>
<dbReference type="AlphaFoldDB" id="A0AAE1L545"/>
<proteinExistence type="predicted"/>
<dbReference type="EMBL" id="JAWQEG010000003">
    <property type="protein sequence ID" value="KAK3896273.1"/>
    <property type="molecule type" value="Genomic_DNA"/>
</dbReference>
<protein>
    <submittedName>
        <fullName evidence="1">Uncharacterized protein</fullName>
    </submittedName>
</protein>
<gene>
    <name evidence="1" type="ORF">Pcinc_000017</name>
</gene>
<name>A0AAE1L545_PETCI</name>
<organism evidence="1 2">
    <name type="scientific">Petrolisthes cinctipes</name>
    <name type="common">Flat porcelain crab</name>
    <dbReference type="NCBI Taxonomy" id="88211"/>
    <lineage>
        <taxon>Eukaryota</taxon>
        <taxon>Metazoa</taxon>
        <taxon>Ecdysozoa</taxon>
        <taxon>Arthropoda</taxon>
        <taxon>Crustacea</taxon>
        <taxon>Multicrustacea</taxon>
        <taxon>Malacostraca</taxon>
        <taxon>Eumalacostraca</taxon>
        <taxon>Eucarida</taxon>
        <taxon>Decapoda</taxon>
        <taxon>Pleocyemata</taxon>
        <taxon>Anomura</taxon>
        <taxon>Galatheoidea</taxon>
        <taxon>Porcellanidae</taxon>
        <taxon>Petrolisthes</taxon>
    </lineage>
</organism>
<evidence type="ECO:0000313" key="2">
    <source>
        <dbReference type="Proteomes" id="UP001286313"/>
    </source>
</evidence>
<evidence type="ECO:0000313" key="1">
    <source>
        <dbReference type="EMBL" id="KAK3896273.1"/>
    </source>
</evidence>
<comment type="caution">
    <text evidence="1">The sequence shown here is derived from an EMBL/GenBank/DDBJ whole genome shotgun (WGS) entry which is preliminary data.</text>
</comment>
<accession>A0AAE1L545</accession>
<keyword evidence="2" id="KW-1185">Reference proteome</keyword>
<dbReference type="Proteomes" id="UP001286313">
    <property type="component" value="Unassembled WGS sequence"/>
</dbReference>
<sequence length="89" mass="10909">MVGIEDDVLLPFAITLAAYILLKKGEKRQEKEEQRKRPRKEKGYWVRSWLARRKLFGQWERLVHEIPREDRSSFKNFLRVDQELFTQIY</sequence>